<accession>A0A1Y6K1Q3</accession>
<evidence type="ECO:0000256" key="2">
    <source>
        <dbReference type="ARBA" id="ARBA00022723"/>
    </source>
</evidence>
<dbReference type="Gene3D" id="3.30.70.20">
    <property type="match status" value="1"/>
</dbReference>
<dbReference type="GO" id="GO:0005506">
    <property type="term" value="F:iron ion binding"/>
    <property type="evidence" value="ECO:0007669"/>
    <property type="project" value="UniProtKB-UniRule"/>
</dbReference>
<gene>
    <name evidence="8" type="ORF">CFX1CAM_0556</name>
</gene>
<dbReference type="PANTHER" id="PTHR36923:SF3">
    <property type="entry name" value="FERREDOXIN"/>
    <property type="match status" value="1"/>
</dbReference>
<evidence type="ECO:0000256" key="3">
    <source>
        <dbReference type="ARBA" id="ARBA00022982"/>
    </source>
</evidence>
<sequence length="64" mass="7164">MRVRVDEDLCLGCGICEGLAPEVFSLANEPFAEVLLDPIPEEYEEVVREAVEECPEEAIIIIEE</sequence>
<dbReference type="RefSeq" id="WP_087861549.1">
    <property type="nucleotide sequence ID" value="NZ_LT859958.1"/>
</dbReference>
<evidence type="ECO:0000256" key="1">
    <source>
        <dbReference type="ARBA" id="ARBA00022448"/>
    </source>
</evidence>
<dbReference type="AlphaFoldDB" id="A0A1Y6K1Q3"/>
<dbReference type="InterPro" id="IPR017896">
    <property type="entry name" value="4Fe4S_Fe-S-bd"/>
</dbReference>
<dbReference type="InterPro" id="IPR001080">
    <property type="entry name" value="3Fe4S_ferredoxin"/>
</dbReference>
<evidence type="ECO:0000259" key="7">
    <source>
        <dbReference type="PROSITE" id="PS51379"/>
    </source>
</evidence>
<keyword evidence="5 6" id="KW-0411">Iron-sulfur</keyword>
<feature type="domain" description="4Fe-4S ferredoxin-type" evidence="7">
    <location>
        <begin position="1"/>
        <end position="29"/>
    </location>
</feature>
<evidence type="ECO:0000256" key="6">
    <source>
        <dbReference type="RuleBase" id="RU368020"/>
    </source>
</evidence>
<dbReference type="PROSITE" id="PS51379">
    <property type="entry name" value="4FE4S_FER_2"/>
    <property type="match status" value="1"/>
</dbReference>
<dbReference type="Pfam" id="PF13459">
    <property type="entry name" value="Fer4_15"/>
    <property type="match status" value="1"/>
</dbReference>
<dbReference type="SUPFAM" id="SSF54862">
    <property type="entry name" value="4Fe-4S ferredoxins"/>
    <property type="match status" value="1"/>
</dbReference>
<proteinExistence type="predicted"/>
<keyword evidence="1 6" id="KW-0813">Transport</keyword>
<evidence type="ECO:0000313" key="9">
    <source>
        <dbReference type="Proteomes" id="UP000195514"/>
    </source>
</evidence>
<evidence type="ECO:0000256" key="5">
    <source>
        <dbReference type="ARBA" id="ARBA00023014"/>
    </source>
</evidence>
<dbReference type="GO" id="GO:0009055">
    <property type="term" value="F:electron transfer activity"/>
    <property type="evidence" value="ECO:0007669"/>
    <property type="project" value="UniProtKB-UniRule"/>
</dbReference>
<comment type="function">
    <text evidence="6">Ferredoxins are iron-sulfur proteins that transfer electrons in a wide variety of metabolic reactions.</text>
</comment>
<keyword evidence="3 6" id="KW-0249">Electron transport</keyword>
<keyword evidence="2 6" id="KW-0479">Metal-binding</keyword>
<dbReference type="InterPro" id="IPR051269">
    <property type="entry name" value="Fe-S_cluster_ET"/>
</dbReference>
<dbReference type="Proteomes" id="UP000195514">
    <property type="component" value="Chromosome I"/>
</dbReference>
<evidence type="ECO:0000256" key="4">
    <source>
        <dbReference type="ARBA" id="ARBA00023004"/>
    </source>
</evidence>
<reference evidence="9" key="1">
    <citation type="submission" date="2017-05" db="EMBL/GenBank/DDBJ databases">
        <authorList>
            <person name="Kirkegaard R."/>
            <person name="Mcilroy J S."/>
        </authorList>
    </citation>
    <scope>NUCLEOTIDE SEQUENCE [LARGE SCALE GENOMIC DNA]</scope>
</reference>
<protein>
    <recommendedName>
        <fullName evidence="6">Ferredoxin</fullName>
    </recommendedName>
</protein>
<keyword evidence="9" id="KW-1185">Reference proteome</keyword>
<keyword evidence="4 6" id="KW-0408">Iron</keyword>
<dbReference type="EMBL" id="LT859958">
    <property type="protein sequence ID" value="SMX53622.1"/>
    <property type="molecule type" value="Genomic_DNA"/>
</dbReference>
<dbReference type="PANTHER" id="PTHR36923">
    <property type="entry name" value="FERREDOXIN"/>
    <property type="match status" value="1"/>
</dbReference>
<dbReference type="GO" id="GO:0051536">
    <property type="term" value="F:iron-sulfur cluster binding"/>
    <property type="evidence" value="ECO:0007669"/>
    <property type="project" value="UniProtKB-KW"/>
</dbReference>
<dbReference type="PRINTS" id="PR00352">
    <property type="entry name" value="3FE4SFRDOXIN"/>
</dbReference>
<name>A0A1Y6K1Q3_9CHLR</name>
<evidence type="ECO:0000313" key="8">
    <source>
        <dbReference type="EMBL" id="SMX53622.1"/>
    </source>
</evidence>
<organism evidence="8 9">
    <name type="scientific">Candidatus Brevifilum fermentans</name>
    <dbReference type="NCBI Taxonomy" id="1986204"/>
    <lineage>
        <taxon>Bacteria</taxon>
        <taxon>Bacillati</taxon>
        <taxon>Chloroflexota</taxon>
        <taxon>Anaerolineae</taxon>
        <taxon>Anaerolineales</taxon>
        <taxon>Anaerolineaceae</taxon>
        <taxon>Candidatus Brevifilum</taxon>
    </lineage>
</organism>
<dbReference type="KEGG" id="abat:CFX1CAM_0556"/>
<dbReference type="OrthoDB" id="9803319at2"/>